<evidence type="ECO:0000313" key="1">
    <source>
        <dbReference type="EMBL" id="BAM07066.1"/>
    </source>
</evidence>
<proteinExistence type="predicted"/>
<keyword evidence="2" id="KW-1185">Reference proteome</keyword>
<dbReference type="PATRIC" id="fig|1162668.3.peg.1642"/>
<gene>
    <name evidence="1" type="ordered locus">LFE_1383</name>
</gene>
<dbReference type="HOGENOM" id="CLU_2862318_0_0_0"/>
<evidence type="ECO:0000313" key="2">
    <source>
        <dbReference type="Proteomes" id="UP000007382"/>
    </source>
</evidence>
<accession>I0IP67</accession>
<protein>
    <submittedName>
        <fullName evidence="1">Uncharacterized protein</fullName>
    </submittedName>
</protein>
<name>I0IP67_LEPFC</name>
<reference evidence="2" key="2">
    <citation type="submission" date="2012-03" db="EMBL/GenBank/DDBJ databases">
        <title>The complete genome sequence of the pioneer microbe on fresh volcanic deposit, Leptospirillum ferrooxidans strain C2-3.</title>
        <authorList>
            <person name="Fujimura R."/>
            <person name="Sato Y."/>
            <person name="Nishizawa T."/>
            <person name="Nanba K."/>
            <person name="Oshima K."/>
            <person name="Hattori M."/>
            <person name="Kamijo T."/>
            <person name="Ohta H."/>
        </authorList>
    </citation>
    <scope>NUCLEOTIDE SEQUENCE [LARGE SCALE GENOMIC DNA]</scope>
    <source>
        <strain evidence="2">C2-3</strain>
    </source>
</reference>
<dbReference type="AlphaFoldDB" id="I0IP67"/>
<reference evidence="1 2" key="1">
    <citation type="journal article" date="2012" name="J. Bacteriol.">
        <title>Complete Genome Sequence of Leptospirillum ferrooxidans Strain C2-3, Isolated from a Fresh Volcanic Ash Deposit on the Island of Miyake, Japan.</title>
        <authorList>
            <person name="Fujimura R."/>
            <person name="Sato Y."/>
            <person name="Nishizawa T."/>
            <person name="Oshima K."/>
            <person name="Kim S.-W."/>
            <person name="Hattori M."/>
            <person name="Kamijo T."/>
            <person name="Ohta H."/>
        </authorList>
    </citation>
    <scope>NUCLEOTIDE SEQUENCE [LARGE SCALE GENOMIC DNA]</scope>
    <source>
        <strain evidence="1 2">C2-3</strain>
    </source>
</reference>
<organism evidence="1 2">
    <name type="scientific">Leptospirillum ferrooxidans (strain C2-3)</name>
    <dbReference type="NCBI Taxonomy" id="1162668"/>
    <lineage>
        <taxon>Bacteria</taxon>
        <taxon>Pseudomonadati</taxon>
        <taxon>Nitrospirota</taxon>
        <taxon>Nitrospiria</taxon>
        <taxon>Nitrospirales</taxon>
        <taxon>Nitrospiraceae</taxon>
        <taxon>Leptospirillum</taxon>
    </lineage>
</organism>
<dbReference type="KEGG" id="lfc:LFE_1383"/>
<dbReference type="EMBL" id="AP012342">
    <property type="protein sequence ID" value="BAM07066.1"/>
    <property type="molecule type" value="Genomic_DNA"/>
</dbReference>
<dbReference type="Proteomes" id="UP000007382">
    <property type="component" value="Chromosome"/>
</dbReference>
<sequence length="64" mass="6915">MAPEEGSVSGHKKRLDIYSRGVHNVDAFESVRIIIDAMIVILPQKSGYGNRVPVFLSFNAAGVG</sequence>